<dbReference type="PRINTS" id="PR01434">
    <property type="entry name" value="NADHDHGNASE5"/>
</dbReference>
<keyword evidence="4 7" id="KW-0812">Transmembrane</keyword>
<feature type="transmembrane region" description="Helical" evidence="9">
    <location>
        <begin position="408"/>
        <end position="436"/>
    </location>
</feature>
<reference evidence="14 15" key="1">
    <citation type="submission" date="2019-03" db="EMBL/GenBank/DDBJ databases">
        <title>Reclassification of Micrococcus aloeverae and Micrococcus yunnanensis as later heterotypic synonyms of Micrococcus luteus.</title>
        <authorList>
            <person name="Huang C.-H."/>
        </authorList>
    </citation>
    <scope>NUCLEOTIDE SEQUENCE [LARGE SCALE GENOMIC DNA]</scope>
    <source>
        <strain evidence="14 15">BCRC 12151</strain>
    </source>
</reference>
<evidence type="ECO:0000256" key="7">
    <source>
        <dbReference type="RuleBase" id="RU000320"/>
    </source>
</evidence>
<evidence type="ECO:0000256" key="8">
    <source>
        <dbReference type="SAM" id="MobiDB-lite"/>
    </source>
</evidence>
<keyword evidence="15" id="KW-1185">Reference proteome</keyword>
<feature type="transmembrane region" description="Helical" evidence="9">
    <location>
        <begin position="131"/>
        <end position="150"/>
    </location>
</feature>
<protein>
    <submittedName>
        <fullName evidence="14">DUF4040 family protein</fullName>
    </submittedName>
</protein>
<dbReference type="Pfam" id="PF13244">
    <property type="entry name" value="MbhD"/>
    <property type="match status" value="1"/>
</dbReference>
<evidence type="ECO:0000259" key="13">
    <source>
        <dbReference type="Pfam" id="PF20501"/>
    </source>
</evidence>
<feature type="transmembrane region" description="Helical" evidence="9">
    <location>
        <begin position="363"/>
        <end position="388"/>
    </location>
</feature>
<dbReference type="Pfam" id="PF20501">
    <property type="entry name" value="MbhE"/>
    <property type="match status" value="1"/>
</dbReference>
<keyword evidence="2" id="KW-0813">Transport</keyword>
<feature type="transmembrane region" description="Helical" evidence="9">
    <location>
        <begin position="457"/>
        <end position="479"/>
    </location>
</feature>
<dbReference type="InterPro" id="IPR046806">
    <property type="entry name" value="MrpA_C/MbhE"/>
</dbReference>
<dbReference type="PANTHER" id="PTHR43373:SF1">
    <property type="entry name" value="NA(+)_H(+) ANTIPORTER SUBUNIT A"/>
    <property type="match status" value="1"/>
</dbReference>
<comment type="subcellular location">
    <subcellularLocation>
        <location evidence="1">Cell membrane</location>
        <topology evidence="1">Multi-pass membrane protein</topology>
    </subcellularLocation>
    <subcellularLocation>
        <location evidence="7">Membrane</location>
        <topology evidence="7">Multi-pass membrane protein</topology>
    </subcellularLocation>
</comment>
<feature type="domain" description="MrpA C-terminal/MbhD" evidence="12">
    <location>
        <begin position="618"/>
        <end position="683"/>
    </location>
</feature>
<dbReference type="Pfam" id="PF04039">
    <property type="entry name" value="MnhB"/>
    <property type="match status" value="1"/>
</dbReference>
<evidence type="ECO:0000256" key="4">
    <source>
        <dbReference type="ARBA" id="ARBA00022692"/>
    </source>
</evidence>
<dbReference type="RefSeq" id="WP_067189328.1">
    <property type="nucleotide sequence ID" value="NZ_FUKP01000009.1"/>
</dbReference>
<feature type="transmembrane region" description="Helical" evidence="9">
    <location>
        <begin position="509"/>
        <end position="529"/>
    </location>
</feature>
<gene>
    <name evidence="14" type="ORF">E4A49_03210</name>
</gene>
<evidence type="ECO:0000256" key="2">
    <source>
        <dbReference type="ARBA" id="ARBA00022448"/>
    </source>
</evidence>
<organism evidence="14 15">
    <name type="scientific">Micrococcus lylae</name>
    <dbReference type="NCBI Taxonomy" id="1273"/>
    <lineage>
        <taxon>Bacteria</taxon>
        <taxon>Bacillati</taxon>
        <taxon>Actinomycetota</taxon>
        <taxon>Actinomycetes</taxon>
        <taxon>Micrococcales</taxon>
        <taxon>Micrococcaceae</taxon>
        <taxon>Micrococcus</taxon>
    </lineage>
</organism>
<keyword evidence="5 9" id="KW-1133">Transmembrane helix</keyword>
<accession>A0ABY2K144</accession>
<feature type="domain" description="MrpA C-terminal/MbhE" evidence="13">
    <location>
        <begin position="699"/>
        <end position="783"/>
    </location>
</feature>
<keyword evidence="6 9" id="KW-0472">Membrane</keyword>
<feature type="transmembrane region" description="Helical" evidence="9">
    <location>
        <begin position="162"/>
        <end position="184"/>
    </location>
</feature>
<feature type="transmembrane region" description="Helical" evidence="9">
    <location>
        <begin position="607"/>
        <end position="627"/>
    </location>
</feature>
<evidence type="ECO:0000256" key="5">
    <source>
        <dbReference type="ARBA" id="ARBA00022989"/>
    </source>
</evidence>
<name>A0ABY2K144_9MICC</name>
<feature type="transmembrane region" description="Helical" evidence="9">
    <location>
        <begin position="853"/>
        <end position="871"/>
    </location>
</feature>
<feature type="transmembrane region" description="Helical" evidence="9">
    <location>
        <begin position="268"/>
        <end position="288"/>
    </location>
</feature>
<feature type="compositionally biased region" description="Polar residues" evidence="8">
    <location>
        <begin position="989"/>
        <end position="1008"/>
    </location>
</feature>
<evidence type="ECO:0000256" key="1">
    <source>
        <dbReference type="ARBA" id="ARBA00004651"/>
    </source>
</evidence>
<feature type="transmembrane region" description="Helical" evidence="9">
    <location>
        <begin position="883"/>
        <end position="904"/>
    </location>
</feature>
<feature type="transmembrane region" description="Helical" evidence="9">
    <location>
        <begin position="827"/>
        <end position="847"/>
    </location>
</feature>
<evidence type="ECO:0000259" key="12">
    <source>
        <dbReference type="Pfam" id="PF13244"/>
    </source>
</evidence>
<feature type="transmembrane region" description="Helical" evidence="9">
    <location>
        <begin position="634"/>
        <end position="653"/>
    </location>
</feature>
<feature type="domain" description="NADH:quinone oxidoreductase/Mrp antiporter transmembrane" evidence="10">
    <location>
        <begin position="128"/>
        <end position="400"/>
    </location>
</feature>
<feature type="region of interest" description="Disordered" evidence="8">
    <location>
        <begin position="973"/>
        <end position="1017"/>
    </location>
</feature>
<feature type="transmembrane region" description="Helical" evidence="9">
    <location>
        <begin position="577"/>
        <end position="601"/>
    </location>
</feature>
<dbReference type="PANTHER" id="PTHR43373">
    <property type="entry name" value="NA(+)/H(+) ANTIPORTER SUBUNIT"/>
    <property type="match status" value="1"/>
</dbReference>
<evidence type="ECO:0000256" key="3">
    <source>
        <dbReference type="ARBA" id="ARBA00022475"/>
    </source>
</evidence>
<dbReference type="NCBIfam" id="NF009290">
    <property type="entry name" value="PRK12650.1"/>
    <property type="match status" value="1"/>
</dbReference>
<feature type="transmembrane region" description="Helical" evidence="9">
    <location>
        <begin position="699"/>
        <end position="719"/>
    </location>
</feature>
<dbReference type="InterPro" id="IPR007182">
    <property type="entry name" value="MnhB"/>
</dbReference>
<dbReference type="EMBL" id="SPKT01000004">
    <property type="protein sequence ID" value="TFI00401.1"/>
    <property type="molecule type" value="Genomic_DNA"/>
</dbReference>
<proteinExistence type="predicted"/>
<feature type="transmembrane region" description="Helical" evidence="9">
    <location>
        <begin position="762"/>
        <end position="779"/>
    </location>
</feature>
<evidence type="ECO:0000256" key="6">
    <source>
        <dbReference type="ARBA" id="ARBA00023136"/>
    </source>
</evidence>
<evidence type="ECO:0000256" key="9">
    <source>
        <dbReference type="SAM" id="Phobius"/>
    </source>
</evidence>
<dbReference type="InterPro" id="IPR050616">
    <property type="entry name" value="CPA3_Na-H_Antiporter_A"/>
</dbReference>
<dbReference type="InterPro" id="IPR025383">
    <property type="entry name" value="MrpA_C/MbhD"/>
</dbReference>
<dbReference type="Pfam" id="PF00361">
    <property type="entry name" value="Proton_antipo_M"/>
    <property type="match status" value="1"/>
</dbReference>
<feature type="transmembrane region" description="Helical" evidence="9">
    <location>
        <begin position="31"/>
        <end position="57"/>
    </location>
</feature>
<dbReference type="Proteomes" id="UP000297477">
    <property type="component" value="Unassembled WGS sequence"/>
</dbReference>
<keyword evidence="3" id="KW-1003">Cell membrane</keyword>
<feature type="transmembrane region" description="Helical" evidence="9">
    <location>
        <begin position="107"/>
        <end position="124"/>
    </location>
</feature>
<comment type="caution">
    <text evidence="14">The sequence shown here is derived from an EMBL/GenBank/DDBJ whole genome shotgun (WGS) entry which is preliminary data.</text>
</comment>
<evidence type="ECO:0000313" key="14">
    <source>
        <dbReference type="EMBL" id="TFI00401.1"/>
    </source>
</evidence>
<feature type="transmembrane region" description="Helical" evidence="9">
    <location>
        <begin position="78"/>
        <end position="101"/>
    </location>
</feature>
<feature type="transmembrane region" description="Helical" evidence="9">
    <location>
        <begin position="930"/>
        <end position="950"/>
    </location>
</feature>
<evidence type="ECO:0000259" key="10">
    <source>
        <dbReference type="Pfam" id="PF00361"/>
    </source>
</evidence>
<feature type="transmembrane region" description="Helical" evidence="9">
    <location>
        <begin position="196"/>
        <end position="217"/>
    </location>
</feature>
<evidence type="ECO:0000313" key="15">
    <source>
        <dbReference type="Proteomes" id="UP000297477"/>
    </source>
</evidence>
<feature type="transmembrane region" description="Helical" evidence="9">
    <location>
        <begin position="237"/>
        <end position="256"/>
    </location>
</feature>
<dbReference type="InterPro" id="IPR001750">
    <property type="entry name" value="ND/Mrp_TM"/>
</dbReference>
<evidence type="ECO:0000259" key="11">
    <source>
        <dbReference type="Pfam" id="PF04039"/>
    </source>
</evidence>
<sequence>MPALLTLCVLAGGLLLTPVVARLTPRATGWFLAAVYAVAAVVFAPAFGSLTGTGAAYTWSMPWIPAWGVELSLRTDPIGALFTLLALVIGAIVLVYAVAYLGPGRHLGFYLGMAMFTLAMVGLVTTDDAVVLFLCWELTSLASFLLIARSGRAAEAPSMRTLLITFVGGVSLLAGLAIASVAAGTTRVSEILAADVWAGSPGLTSLVAVLLAVSAMTKSAQFPFHSWLPDAMAAATPVSAYLHAAAVVKAGIFLLLRFSPLFHAVPAWSFLLVAAGLATALVGGLRAVQQTDLKKLMAYSTVSQLGLIVAAIGTGTAVGLAAAALHTLAHAVFKSGLFMSVGVIDHAGGTRDLRHMPALGRQAPFALVLTVIGAAAMAGVPPLLGFVSKEKVLTAMLEYGEGGAGGAAPAWAGPVALVLAALASVLTVAYCAKIVVGVFFDEPREQAPEPLHPHAPSALLVGSTAVPLIATAVLVFFLAPINTLVGAVGTAAEGAAEVQDPHLSLWHGVNAELVTTVIVLALGLGTLAMRRTLWPALEGLRLPASGAGVVEGARAGLERAGAWLMARTAHDHAGPHVAAILVFLSAVLLGGVAGLIAGGHIPPVAEGINRSIDAVLLVLLAVALFAVVRSHTRLGATVSLSAVGILITVQILSLGAPDVALTQLLVESLTIIVIMLVLQRLPKTWGSSAASRRRPTRQLVPVLVGLATGLAAFAAVWALNGRRERSEVGTYLLEETYPLSHGLNVVNVILVEFRALDTLGELTVLGMAGVAIVAILSTLRSAKLDPATRTMSAVEASTFDSGEPVLGSDTARRAILNPWANTAQLQLMLRVILVIMLGVSALLFWRGHNEPGGGFNAALVGSAVVGLMYLSTSKDRQIGPPRMPLYFIGGGVMLATATGLWNMAATGTYMQPQGAEILGQHLSTAMVFDAGVYLAVIGLILVAVNVLGVARQSTTGAETMRERLDEAVEGELSGPMDTVHGERPDEIPPTTSSMHVVSPRSQYISSGTRPPEWGHDA</sequence>
<feature type="transmembrane region" description="Helical" evidence="9">
    <location>
        <begin position="659"/>
        <end position="678"/>
    </location>
</feature>
<feature type="domain" description="Na+/H+ antiporter MnhB subunit-related protein" evidence="11">
    <location>
        <begin position="825"/>
        <end position="941"/>
    </location>
</feature>